<reference evidence="1" key="1">
    <citation type="submission" date="2021-08" db="EMBL/GenBank/DDBJ databases">
        <title>Novel anaerobic bacterium isolated from sea squirt in East Sea, Republic of Korea.</title>
        <authorList>
            <person name="Nguyen T.H."/>
            <person name="Li Z."/>
            <person name="Lee Y.-J."/>
            <person name="Ko J."/>
            <person name="Kim S.-G."/>
        </authorList>
    </citation>
    <scope>NUCLEOTIDE SEQUENCE</scope>
    <source>
        <strain evidence="1">KCTC 25031</strain>
    </source>
</reference>
<keyword evidence="2" id="KW-1185">Reference proteome</keyword>
<evidence type="ECO:0000313" key="2">
    <source>
        <dbReference type="Proteomes" id="UP000826212"/>
    </source>
</evidence>
<proteinExistence type="predicted"/>
<name>A0AC61NHL7_9BACT</name>
<evidence type="ECO:0000313" key="1">
    <source>
        <dbReference type="EMBL" id="QZE15038.1"/>
    </source>
</evidence>
<sequence length="49" mass="5548">MKLKNNLLTLATLLFYTISFASDLDHVKITYQDKMPEAIIGTGNELFIT</sequence>
<dbReference type="Proteomes" id="UP000826212">
    <property type="component" value="Chromosome"/>
</dbReference>
<dbReference type="EMBL" id="CP081303">
    <property type="protein sequence ID" value="QZE15038.1"/>
    <property type="molecule type" value="Genomic_DNA"/>
</dbReference>
<organism evidence="1 2">
    <name type="scientific">Halosquirtibacter laminarini</name>
    <dbReference type="NCBI Taxonomy" id="3374600"/>
    <lineage>
        <taxon>Bacteria</taxon>
        <taxon>Pseudomonadati</taxon>
        <taxon>Bacteroidota</taxon>
        <taxon>Bacteroidia</taxon>
        <taxon>Marinilabiliales</taxon>
        <taxon>Prolixibacteraceae</taxon>
        <taxon>Halosquirtibacter</taxon>
    </lineage>
</organism>
<protein>
    <submittedName>
        <fullName evidence="1">Uncharacterized protein</fullName>
    </submittedName>
</protein>
<accession>A0AC61NHL7</accession>
<gene>
    <name evidence="1" type="ORF">K4L44_04210</name>
</gene>